<dbReference type="Proteomes" id="UP000184268">
    <property type="component" value="Unassembled WGS sequence"/>
</dbReference>
<dbReference type="RefSeq" id="WP_067663417.1">
    <property type="nucleotide sequence ID" value="NZ_FQXG01000003.1"/>
</dbReference>
<feature type="compositionally biased region" description="Polar residues" evidence="1">
    <location>
        <begin position="40"/>
        <end position="52"/>
    </location>
</feature>
<sequence>MSDTEFNGNNEQVPERALESIPLEALQAMDTEASAVDPESNIQTEQAVQAESSVHAPDPESIPQTETQRSPETPATPSAQDQAKSGKFANGEETREGSNPTHSMYLKASDLMACLRGKPDTEYSVNGLMGLLKIEADQPLATVLNKLDEINGSNGSLKRGAIEQVFKEVFGLDKALSEEQVKALPELKSDPSNLMNEAIDSLYDGLHDNTPTISPLIYAVDSRDNDGNIPDLSDGLKSALEKAGIKPGKLTRDEVKQANEADEHGRGKRETEEEKKKKQQRGVALDPLSAAILSGAKGVGNKFKAHRDKQAADKAKKAQEVAAKQIKHFALLGGKATQVRDLLNSGNIAETMALLRNNPDLAKLFVDLAHDNETAGKSMSEGLREAGFDNLDAKEARKIMSDLYEQSGKYLSEQAQSAEPDMKGVSDVINGMEVLTSADHGSPVPGLDSKREVLSKGATELSSKKGSELGADDKGKLEKLKESIAAIVNAINAAISSLTGRK</sequence>
<evidence type="ECO:0000313" key="2">
    <source>
        <dbReference type="EMBL" id="SHH48115.1"/>
    </source>
</evidence>
<feature type="region of interest" description="Disordered" evidence="1">
    <location>
        <begin position="437"/>
        <end position="472"/>
    </location>
</feature>
<feature type="region of interest" description="Disordered" evidence="1">
    <location>
        <begin position="243"/>
        <end position="283"/>
    </location>
</feature>
<dbReference type="AlphaFoldDB" id="A0A1M5TBD3"/>
<feature type="compositionally biased region" description="Polar residues" evidence="1">
    <location>
        <begin position="62"/>
        <end position="83"/>
    </location>
</feature>
<evidence type="ECO:0000256" key="1">
    <source>
        <dbReference type="SAM" id="MobiDB-lite"/>
    </source>
</evidence>
<dbReference type="STRING" id="299255.SAMN02745129_2073"/>
<dbReference type="EMBL" id="FQXG01000003">
    <property type="protein sequence ID" value="SHH48115.1"/>
    <property type="molecule type" value="Genomic_DNA"/>
</dbReference>
<proteinExistence type="predicted"/>
<accession>A0A1M5TBD3</accession>
<protein>
    <submittedName>
        <fullName evidence="2">Uncharacterized protein</fullName>
    </submittedName>
</protein>
<feature type="compositionally biased region" description="Polar residues" evidence="1">
    <location>
        <begin position="1"/>
        <end position="12"/>
    </location>
</feature>
<name>A0A1M5TBD3_9GAMM</name>
<reference evidence="2 3" key="1">
    <citation type="submission" date="2016-11" db="EMBL/GenBank/DDBJ databases">
        <authorList>
            <person name="Jaros S."/>
            <person name="Januszkiewicz K."/>
            <person name="Wedrychowicz H."/>
        </authorList>
    </citation>
    <scope>NUCLEOTIDE SEQUENCE [LARGE SCALE GENOMIC DNA]</scope>
    <source>
        <strain evidence="2 3">DSM 16917</strain>
    </source>
</reference>
<feature type="region of interest" description="Disordered" evidence="1">
    <location>
        <begin position="1"/>
        <end position="104"/>
    </location>
</feature>
<evidence type="ECO:0000313" key="3">
    <source>
        <dbReference type="Proteomes" id="UP000184268"/>
    </source>
</evidence>
<gene>
    <name evidence="2" type="ORF">SAMN02745129_2073</name>
</gene>
<feature type="compositionally biased region" description="Basic and acidic residues" evidence="1">
    <location>
        <begin position="462"/>
        <end position="472"/>
    </location>
</feature>
<keyword evidence="3" id="KW-1185">Reference proteome</keyword>
<organism evidence="2 3">
    <name type="scientific">Ferrimonas marina</name>
    <dbReference type="NCBI Taxonomy" id="299255"/>
    <lineage>
        <taxon>Bacteria</taxon>
        <taxon>Pseudomonadati</taxon>
        <taxon>Pseudomonadota</taxon>
        <taxon>Gammaproteobacteria</taxon>
        <taxon>Alteromonadales</taxon>
        <taxon>Ferrimonadaceae</taxon>
        <taxon>Ferrimonas</taxon>
    </lineage>
</organism>
<feature type="compositionally biased region" description="Basic and acidic residues" evidence="1">
    <location>
        <begin position="243"/>
        <end position="276"/>
    </location>
</feature>